<evidence type="ECO:0000313" key="1">
    <source>
        <dbReference type="EMBL" id="TWD98522.1"/>
    </source>
</evidence>
<dbReference type="Proteomes" id="UP000319671">
    <property type="component" value="Unassembled WGS sequence"/>
</dbReference>
<keyword evidence="2" id="KW-1185">Reference proteome</keyword>
<organism evidence="1 2">
    <name type="scientific">Neobacillus bataviensis</name>
    <dbReference type="NCBI Taxonomy" id="220685"/>
    <lineage>
        <taxon>Bacteria</taxon>
        <taxon>Bacillati</taxon>
        <taxon>Bacillota</taxon>
        <taxon>Bacilli</taxon>
        <taxon>Bacillales</taxon>
        <taxon>Bacillaceae</taxon>
        <taxon>Neobacillus</taxon>
    </lineage>
</organism>
<dbReference type="Pfam" id="PF05721">
    <property type="entry name" value="PhyH"/>
    <property type="match status" value="1"/>
</dbReference>
<comment type="caution">
    <text evidence="1">The sequence shown here is derived from an EMBL/GenBank/DDBJ whole genome shotgun (WGS) entry which is preliminary data.</text>
</comment>
<dbReference type="GO" id="GO:0016706">
    <property type="term" value="F:2-oxoglutarate-dependent dioxygenase activity"/>
    <property type="evidence" value="ECO:0007669"/>
    <property type="project" value="UniProtKB-ARBA"/>
</dbReference>
<proteinExistence type="predicted"/>
<keyword evidence="1" id="KW-0560">Oxidoreductase</keyword>
<accession>A0A561D5E3</accession>
<dbReference type="Gene3D" id="2.60.120.620">
    <property type="entry name" value="q2cbj1_9rhob like domain"/>
    <property type="match status" value="1"/>
</dbReference>
<sequence length="307" mass="36337">MQKTKVNNILEIDIPLNERPNNEPLRVLSEEEFKFWKENGYVVVRNVIPKEYIDRTVNLIWEFEEKDPNDPSTWYRAPLREHQMPELRGAGMVELYNHQYFWDNRSYQKVYDAFVDIWGTEKLWTSIDRCNMSFPNKPGTFEFEGFIHWDGDTSLDPLPVNVQGILFLTDTDVENGGLNVIPELFRDFPEWVKTQPVDRDPYHPDYTGYTPTPVTLKAGDLLIFHVMQPHGLRKNVSNTPNIHQYISMFPAQEHNEELKQWRIKQWSERVIPEGIAFLGDPRNWEQEKYARAQLNELGEKLLGLKKW</sequence>
<dbReference type="InterPro" id="IPR008775">
    <property type="entry name" value="Phytyl_CoA_dOase-like"/>
</dbReference>
<reference evidence="1 2" key="1">
    <citation type="submission" date="2019-06" db="EMBL/GenBank/DDBJ databases">
        <title>Sorghum-associated microbial communities from plants grown in Nebraska, USA.</title>
        <authorList>
            <person name="Schachtman D."/>
        </authorList>
    </citation>
    <scope>NUCLEOTIDE SEQUENCE [LARGE SCALE GENOMIC DNA]</scope>
    <source>
        <strain evidence="1 2">2482</strain>
    </source>
</reference>
<dbReference type="AlphaFoldDB" id="A0A561D5E3"/>
<evidence type="ECO:0000313" key="2">
    <source>
        <dbReference type="Proteomes" id="UP000319671"/>
    </source>
</evidence>
<dbReference type="PANTHER" id="PTHR31630">
    <property type="entry name" value="PHYTANOYL-COA DIOXYGENASE-RELATED-RELATED"/>
    <property type="match status" value="1"/>
</dbReference>
<dbReference type="EMBL" id="VIVN01000009">
    <property type="protein sequence ID" value="TWD98522.1"/>
    <property type="molecule type" value="Genomic_DNA"/>
</dbReference>
<name>A0A561D5E3_9BACI</name>
<dbReference type="RefSeq" id="WP_144566445.1">
    <property type="nucleotide sequence ID" value="NZ_VIVN01000009.1"/>
</dbReference>
<protein>
    <submittedName>
        <fullName evidence="1">Ectoine hydroxylase-related dioxygenase (Phytanoyl-CoA dioxygenase family)</fullName>
    </submittedName>
</protein>
<dbReference type="SUPFAM" id="SSF51197">
    <property type="entry name" value="Clavaminate synthase-like"/>
    <property type="match status" value="1"/>
</dbReference>
<dbReference type="PANTHER" id="PTHR31630:SF6">
    <property type="entry name" value="PHYTANOYL-COA DIOXYGENASE-RELATED"/>
    <property type="match status" value="1"/>
</dbReference>
<gene>
    <name evidence="1" type="ORF">FB550_10928</name>
</gene>
<keyword evidence="1" id="KW-0223">Dioxygenase</keyword>